<dbReference type="PANTHER" id="PTHR30213:SF0">
    <property type="entry name" value="UPF0761 MEMBRANE PROTEIN YIHY"/>
    <property type="match status" value="1"/>
</dbReference>
<organism evidence="7 8">
    <name type="scientific">Psychromonas ingrahamii (strain DSM 17664 / CCUG 51855 / 37)</name>
    <dbReference type="NCBI Taxonomy" id="357804"/>
    <lineage>
        <taxon>Bacteria</taxon>
        <taxon>Pseudomonadati</taxon>
        <taxon>Pseudomonadota</taxon>
        <taxon>Gammaproteobacteria</taxon>
        <taxon>Alteromonadales</taxon>
        <taxon>Psychromonadaceae</taxon>
        <taxon>Psychromonas</taxon>
    </lineage>
</organism>
<sequence>MKSFITKFINFIETDIWRIRANQLSGMKLFGLRQLRIILLAIRGFAEDKCMLRASALTFFSLLSMVPVAAMAFGIAKGFGFDKKLETLLFDNLQGQEEVVEKLIGFSQAMLENTQGGIIAGIGTVVLFWAVIKVLGQIEESFNEIWGIKKSRSFARKFSDYVSIMLICPVLLIISSSTTVIISSQVTLLVEKISFLGPIVPLIITSLKILPYAVIWTVFTFIYIFIPNTKVNFKAGLLGGIIAGTTYQIVQWIYITFQVGVLKYGAIYGSFAALPLFLVWLQMSWLIVLLGAEVSFAEQNVETYEFEPDCLKASHSFKRLISLYIVLLSVKNFCKGEKPWHADQISHFVELPIRLVRQILFELTEAGLLVEVKLNDANTLFYQPARDPEFLTIFHVLEVLDQHGIDAVPIINSKELNKLKETFDKFKTAIENSPSNIALKDI</sequence>
<feature type="transmembrane region" description="Helical" evidence="6">
    <location>
        <begin position="56"/>
        <end position="76"/>
    </location>
</feature>
<dbReference type="Proteomes" id="UP000000639">
    <property type="component" value="Chromosome"/>
</dbReference>
<keyword evidence="8" id="KW-1185">Reference proteome</keyword>
<dbReference type="KEGG" id="pin:Ping_1819"/>
<dbReference type="PANTHER" id="PTHR30213">
    <property type="entry name" value="INNER MEMBRANE PROTEIN YHJD"/>
    <property type="match status" value="1"/>
</dbReference>
<dbReference type="InterPro" id="IPR017039">
    <property type="entry name" value="Virul_fac_BrkB"/>
</dbReference>
<gene>
    <name evidence="7" type="ordered locus">Ping_1819</name>
</gene>
<evidence type="ECO:0000313" key="7">
    <source>
        <dbReference type="EMBL" id="ABM03596.1"/>
    </source>
</evidence>
<evidence type="ECO:0000256" key="2">
    <source>
        <dbReference type="ARBA" id="ARBA00022475"/>
    </source>
</evidence>
<dbReference type="NCBIfam" id="TIGR00765">
    <property type="entry name" value="yihY_not_rbn"/>
    <property type="match status" value="1"/>
</dbReference>
<evidence type="ECO:0000256" key="3">
    <source>
        <dbReference type="ARBA" id="ARBA00022692"/>
    </source>
</evidence>
<dbReference type="Pfam" id="PF03631">
    <property type="entry name" value="Virul_fac_BrkB"/>
    <property type="match status" value="1"/>
</dbReference>
<feature type="transmembrane region" description="Helical" evidence="6">
    <location>
        <begin position="202"/>
        <end position="225"/>
    </location>
</feature>
<protein>
    <submittedName>
        <fullName evidence="7">Putative ribonuclease BN</fullName>
    </submittedName>
</protein>
<evidence type="ECO:0000256" key="5">
    <source>
        <dbReference type="ARBA" id="ARBA00023136"/>
    </source>
</evidence>
<keyword evidence="4 6" id="KW-1133">Transmembrane helix</keyword>
<reference evidence="7 8" key="1">
    <citation type="submission" date="2007-01" db="EMBL/GenBank/DDBJ databases">
        <title>Complete sequence of Psychromonas ingrahamii 37.</title>
        <authorList>
            <consortium name="US DOE Joint Genome Institute"/>
            <person name="Copeland A."/>
            <person name="Lucas S."/>
            <person name="Lapidus A."/>
            <person name="Barry K."/>
            <person name="Detter J.C."/>
            <person name="Glavina del Rio T."/>
            <person name="Hammon N."/>
            <person name="Israni S."/>
            <person name="Dalin E."/>
            <person name="Tice H."/>
            <person name="Pitluck S."/>
            <person name="Thompson L.S."/>
            <person name="Brettin T."/>
            <person name="Bruce D."/>
            <person name="Han C."/>
            <person name="Tapia R."/>
            <person name="Schmutz J."/>
            <person name="Larimer F."/>
            <person name="Land M."/>
            <person name="Hauser L."/>
            <person name="Kyrpides N."/>
            <person name="Ivanova N."/>
            <person name="Staley J."/>
            <person name="Richardson P."/>
        </authorList>
    </citation>
    <scope>NUCLEOTIDE SEQUENCE [LARGE SCALE GENOMIC DNA]</scope>
    <source>
        <strain evidence="7 8">37</strain>
    </source>
</reference>
<dbReference type="HOGENOM" id="CLU_032288_2_0_6"/>
<feature type="transmembrane region" description="Helical" evidence="6">
    <location>
        <begin position="118"/>
        <end position="138"/>
    </location>
</feature>
<feature type="transmembrane region" description="Helical" evidence="6">
    <location>
        <begin position="158"/>
        <end position="182"/>
    </location>
</feature>
<feature type="transmembrane region" description="Helical" evidence="6">
    <location>
        <begin position="267"/>
        <end position="290"/>
    </location>
</feature>
<keyword evidence="3 6" id="KW-0812">Transmembrane</keyword>
<dbReference type="eggNOG" id="COG1295">
    <property type="taxonomic scope" value="Bacteria"/>
</dbReference>
<evidence type="ECO:0000313" key="8">
    <source>
        <dbReference type="Proteomes" id="UP000000639"/>
    </source>
</evidence>
<feature type="transmembrane region" description="Helical" evidence="6">
    <location>
        <begin position="237"/>
        <end position="255"/>
    </location>
</feature>
<keyword evidence="5 6" id="KW-0472">Membrane</keyword>
<dbReference type="RefSeq" id="WP_011770156.1">
    <property type="nucleotide sequence ID" value="NC_008709.1"/>
</dbReference>
<evidence type="ECO:0000256" key="6">
    <source>
        <dbReference type="SAM" id="Phobius"/>
    </source>
</evidence>
<dbReference type="Gene3D" id="1.10.10.10">
    <property type="entry name" value="Winged helix-like DNA-binding domain superfamily/Winged helix DNA-binding domain"/>
    <property type="match status" value="1"/>
</dbReference>
<dbReference type="InterPro" id="IPR036388">
    <property type="entry name" value="WH-like_DNA-bd_sf"/>
</dbReference>
<dbReference type="EMBL" id="CP000510">
    <property type="protein sequence ID" value="ABM03596.1"/>
    <property type="molecule type" value="Genomic_DNA"/>
</dbReference>
<keyword evidence="2" id="KW-1003">Cell membrane</keyword>
<dbReference type="eggNOG" id="COG1959">
    <property type="taxonomic scope" value="Bacteria"/>
</dbReference>
<dbReference type="GO" id="GO:0005886">
    <property type="term" value="C:plasma membrane"/>
    <property type="evidence" value="ECO:0007669"/>
    <property type="project" value="UniProtKB-SubCell"/>
</dbReference>
<accession>A1SVT1</accession>
<dbReference type="AlphaFoldDB" id="A1SVT1"/>
<name>A1SVT1_PSYIN</name>
<comment type="subcellular location">
    <subcellularLocation>
        <location evidence="1">Cell membrane</location>
        <topology evidence="1">Multi-pass membrane protein</topology>
    </subcellularLocation>
</comment>
<evidence type="ECO:0000256" key="1">
    <source>
        <dbReference type="ARBA" id="ARBA00004651"/>
    </source>
</evidence>
<dbReference type="OrthoDB" id="9808671at2"/>
<proteinExistence type="predicted"/>
<evidence type="ECO:0000256" key="4">
    <source>
        <dbReference type="ARBA" id="ARBA00022989"/>
    </source>
</evidence>